<name>D5SJB9_STRCL</name>
<dbReference type="EMBL" id="CM000914">
    <property type="protein sequence ID" value="EFG04012.2"/>
    <property type="molecule type" value="Genomic_DNA"/>
</dbReference>
<gene>
    <name evidence="1" type="ORF">SCLAV_p0522</name>
</gene>
<dbReference type="AlphaFoldDB" id="D5SJB9"/>
<evidence type="ECO:0000313" key="2">
    <source>
        <dbReference type="Proteomes" id="UP000002357"/>
    </source>
</evidence>
<protein>
    <submittedName>
        <fullName evidence="1">Uncharacterized protein</fullName>
    </submittedName>
</protein>
<accession>D5SJB9</accession>
<dbReference type="Proteomes" id="UP000002357">
    <property type="component" value="Plasmid pSCL4"/>
</dbReference>
<reference evidence="1 2" key="1">
    <citation type="journal article" date="2010" name="Genome Biol. Evol.">
        <title>The sequence of a 1.8-mb bacterial linear plasmid reveals a rich evolutionary reservoir of secondary metabolic pathways.</title>
        <authorList>
            <person name="Medema M.H."/>
            <person name="Trefzer A."/>
            <person name="Kovalchuk A."/>
            <person name="van den Berg M."/>
            <person name="Mueller U."/>
            <person name="Heijne W."/>
            <person name="Wu L."/>
            <person name="Alam M.T."/>
            <person name="Ronning C.M."/>
            <person name="Nierman W.C."/>
            <person name="Bovenberg R.A.L."/>
            <person name="Breitling R."/>
            <person name="Takano E."/>
        </authorList>
    </citation>
    <scope>NUCLEOTIDE SEQUENCE [LARGE SCALE GENOMIC DNA]</scope>
    <source>
        <strain evidence="2">ATCC 27064 / DSM 738 / JCM 4710 / NBRC 13307 / NCIMB 12785 / NRRL 3585 / VKM Ac-602</strain>
        <plasmid evidence="1">pSCL4</plasmid>
    </source>
</reference>
<evidence type="ECO:0000313" key="1">
    <source>
        <dbReference type="EMBL" id="EFG04012.2"/>
    </source>
</evidence>
<proteinExistence type="predicted"/>
<geneLocation type="plasmid" evidence="1 2">
    <name>pSCL4</name>
</geneLocation>
<keyword evidence="1" id="KW-0614">Plasmid</keyword>
<organism evidence="1 2">
    <name type="scientific">Streptomyces clavuligerus</name>
    <dbReference type="NCBI Taxonomy" id="1901"/>
    <lineage>
        <taxon>Bacteria</taxon>
        <taxon>Bacillati</taxon>
        <taxon>Actinomycetota</taxon>
        <taxon>Actinomycetes</taxon>
        <taxon>Kitasatosporales</taxon>
        <taxon>Streptomycetaceae</taxon>
        <taxon>Streptomyces</taxon>
    </lineage>
</organism>
<keyword evidence="2" id="KW-1185">Reference proteome</keyword>
<sequence length="51" mass="5587">MRLTAMPEKDAALVAVKPVITCRRDAMEAVEEVRRAVESAPCTRGTAERSI</sequence>